<keyword evidence="10" id="KW-1185">Reference proteome</keyword>
<dbReference type="InterPro" id="IPR013154">
    <property type="entry name" value="ADH-like_N"/>
</dbReference>
<dbReference type="Gene3D" id="3.90.180.10">
    <property type="entry name" value="Medium-chain alcohol dehydrogenases, catalytic domain"/>
    <property type="match status" value="1"/>
</dbReference>
<dbReference type="InterPro" id="IPR011032">
    <property type="entry name" value="GroES-like_sf"/>
</dbReference>
<comment type="catalytic activity">
    <reaction evidence="6">
        <text>a primary alcohol + NADP(+) = an aldehyde + NADPH + H(+)</text>
        <dbReference type="Rhea" id="RHEA:15937"/>
        <dbReference type="ChEBI" id="CHEBI:15378"/>
        <dbReference type="ChEBI" id="CHEBI:15734"/>
        <dbReference type="ChEBI" id="CHEBI:17478"/>
        <dbReference type="ChEBI" id="CHEBI:57783"/>
        <dbReference type="ChEBI" id="CHEBI:58349"/>
        <dbReference type="EC" id="1.1.1.2"/>
    </reaction>
</comment>
<reference evidence="9 10" key="1">
    <citation type="submission" date="2021-03" db="EMBL/GenBank/DDBJ databases">
        <title>Sequencing the genomes of 1000 actinobacteria strains.</title>
        <authorList>
            <person name="Klenk H.-P."/>
        </authorList>
    </citation>
    <scope>NUCLEOTIDE SEQUENCE [LARGE SCALE GENOMIC DNA]</scope>
    <source>
        <strain evidence="9 10">DSM 15454</strain>
    </source>
</reference>
<dbReference type="InterPro" id="IPR020843">
    <property type="entry name" value="ER"/>
</dbReference>
<dbReference type="SUPFAM" id="SSF51735">
    <property type="entry name" value="NAD(P)-binding Rossmann-fold domains"/>
    <property type="match status" value="1"/>
</dbReference>
<evidence type="ECO:0000313" key="10">
    <source>
        <dbReference type="Proteomes" id="UP000766570"/>
    </source>
</evidence>
<accession>A0ABS4WDF7</accession>
<dbReference type="EMBL" id="JAGIOE010000001">
    <property type="protein sequence ID" value="MBP2374233.1"/>
    <property type="molecule type" value="Genomic_DNA"/>
</dbReference>
<dbReference type="PROSITE" id="PS00059">
    <property type="entry name" value="ADH_ZINC"/>
    <property type="match status" value="1"/>
</dbReference>
<protein>
    <recommendedName>
        <fullName evidence="5">alcohol dehydrogenase (NADP(+))</fullName>
        <ecNumber evidence="5">1.1.1.2</ecNumber>
    </recommendedName>
</protein>
<evidence type="ECO:0000313" key="9">
    <source>
        <dbReference type="EMBL" id="MBP2374233.1"/>
    </source>
</evidence>
<evidence type="ECO:0000256" key="6">
    <source>
        <dbReference type="ARBA" id="ARBA00048262"/>
    </source>
</evidence>
<dbReference type="Proteomes" id="UP000766570">
    <property type="component" value="Unassembled WGS sequence"/>
</dbReference>
<sequence length="386" mass="40757">MIGRPKPPPLDTAARLHERERTRGPAAAMAPAAVPALGIARAGGPVVPLVIHRREPGPRDVVIEIEFCGLCHSDVHTGRGEWGAKRLPLVLGHEMVGIVSQAGDAVTDLVIGTRVGVGCLVDSCRECGECRAGLEQFCTKSVATYGGHDARTGEYTQGGYSTRIVVDARYVLRIPAALDPAAAAPLLCAGITTYSPLRHHDVGPGSRVGVLGLGGLGHMAVKLAVAMGAEVTVLTRGNAKHDSALALGAHTVIDTLDAAALRGSRDTLDLLIDTVSAPHDVGPYLKALRRDGALVQLSLPDGPMPGFDTRELVHRRLSYTGSLIGSIAQTQEMLDFCAEHQVACEIELTGAKHINEAWDRMVAADVKYRFVLDAATLRGDDHMEGA</sequence>
<dbReference type="Pfam" id="PF08240">
    <property type="entry name" value="ADH_N"/>
    <property type="match status" value="1"/>
</dbReference>
<dbReference type="CDD" id="cd05283">
    <property type="entry name" value="CAD1"/>
    <property type="match status" value="1"/>
</dbReference>
<dbReference type="PANTHER" id="PTHR42683">
    <property type="entry name" value="ALDEHYDE REDUCTASE"/>
    <property type="match status" value="1"/>
</dbReference>
<dbReference type="SMART" id="SM00829">
    <property type="entry name" value="PKS_ER"/>
    <property type="match status" value="1"/>
</dbReference>
<dbReference type="InterPro" id="IPR002328">
    <property type="entry name" value="ADH_Zn_CS"/>
</dbReference>
<keyword evidence="3 7" id="KW-0862">Zinc</keyword>
<comment type="caution">
    <text evidence="9">The sequence shown here is derived from an EMBL/GenBank/DDBJ whole genome shotgun (WGS) entry which is preliminary data.</text>
</comment>
<evidence type="ECO:0000256" key="1">
    <source>
        <dbReference type="ARBA" id="ARBA00001947"/>
    </source>
</evidence>
<dbReference type="EC" id="1.1.1.2" evidence="5"/>
<comment type="similarity">
    <text evidence="7">Belongs to the zinc-containing alcohol dehydrogenase family.</text>
</comment>
<comment type="cofactor">
    <cofactor evidence="1 7">
        <name>Zn(2+)</name>
        <dbReference type="ChEBI" id="CHEBI:29105"/>
    </cofactor>
</comment>
<proteinExistence type="inferred from homology"/>
<evidence type="ECO:0000256" key="2">
    <source>
        <dbReference type="ARBA" id="ARBA00022723"/>
    </source>
</evidence>
<evidence type="ECO:0000256" key="3">
    <source>
        <dbReference type="ARBA" id="ARBA00022833"/>
    </source>
</evidence>
<feature type="domain" description="Enoyl reductase (ER)" evidence="8">
    <location>
        <begin position="44"/>
        <end position="354"/>
    </location>
</feature>
<dbReference type="RefSeq" id="WP_209907275.1">
    <property type="nucleotide sequence ID" value="NZ_BAAAMI010000006.1"/>
</dbReference>
<evidence type="ECO:0000256" key="7">
    <source>
        <dbReference type="RuleBase" id="RU361277"/>
    </source>
</evidence>
<evidence type="ECO:0000259" key="8">
    <source>
        <dbReference type="SMART" id="SM00829"/>
    </source>
</evidence>
<dbReference type="InterPro" id="IPR047109">
    <property type="entry name" value="CAD-like"/>
</dbReference>
<evidence type="ECO:0000256" key="5">
    <source>
        <dbReference type="ARBA" id="ARBA00024074"/>
    </source>
</evidence>
<dbReference type="InterPro" id="IPR013149">
    <property type="entry name" value="ADH-like_C"/>
</dbReference>
<organism evidence="9 10">
    <name type="scientific">Paeniglutamicibacter psychrophenolicus</name>
    <dbReference type="NCBI Taxonomy" id="257454"/>
    <lineage>
        <taxon>Bacteria</taxon>
        <taxon>Bacillati</taxon>
        <taxon>Actinomycetota</taxon>
        <taxon>Actinomycetes</taxon>
        <taxon>Micrococcales</taxon>
        <taxon>Micrococcaceae</taxon>
        <taxon>Paeniglutamicibacter</taxon>
    </lineage>
</organism>
<name>A0ABS4WDF7_9MICC</name>
<dbReference type="SUPFAM" id="SSF50129">
    <property type="entry name" value="GroES-like"/>
    <property type="match status" value="1"/>
</dbReference>
<dbReference type="Pfam" id="PF00107">
    <property type="entry name" value="ADH_zinc_N"/>
    <property type="match status" value="1"/>
</dbReference>
<dbReference type="InterPro" id="IPR036291">
    <property type="entry name" value="NAD(P)-bd_dom_sf"/>
</dbReference>
<dbReference type="Gene3D" id="3.40.50.720">
    <property type="entry name" value="NAD(P)-binding Rossmann-like Domain"/>
    <property type="match status" value="1"/>
</dbReference>
<keyword evidence="4 9" id="KW-0560">Oxidoreductase</keyword>
<gene>
    <name evidence="9" type="ORF">JOF46_002145</name>
</gene>
<keyword evidence="2 7" id="KW-0479">Metal-binding</keyword>
<dbReference type="GO" id="GO:0016491">
    <property type="term" value="F:oxidoreductase activity"/>
    <property type="evidence" value="ECO:0007669"/>
    <property type="project" value="UniProtKB-KW"/>
</dbReference>
<evidence type="ECO:0000256" key="4">
    <source>
        <dbReference type="ARBA" id="ARBA00023002"/>
    </source>
</evidence>